<dbReference type="GO" id="GO:0140664">
    <property type="term" value="F:ATP-dependent DNA damage sensor activity"/>
    <property type="evidence" value="ECO:0007669"/>
    <property type="project" value="InterPro"/>
</dbReference>
<proteinExistence type="predicted"/>
<dbReference type="PANTHER" id="PTHR11361:SF99">
    <property type="entry name" value="DNA MISMATCH REPAIR PROTEIN"/>
    <property type="match status" value="1"/>
</dbReference>
<dbReference type="InterPro" id="IPR045076">
    <property type="entry name" value="MutS"/>
</dbReference>
<organism evidence="6 7">
    <name type="scientific">Flagellimonas nanhaiensis</name>
    <dbReference type="NCBI Taxonomy" id="2292706"/>
    <lineage>
        <taxon>Bacteria</taxon>
        <taxon>Pseudomonadati</taxon>
        <taxon>Bacteroidota</taxon>
        <taxon>Flavobacteriia</taxon>
        <taxon>Flavobacteriales</taxon>
        <taxon>Flavobacteriaceae</taxon>
        <taxon>Flagellimonas</taxon>
    </lineage>
</organism>
<dbReference type="GO" id="GO:0005524">
    <property type="term" value="F:ATP binding"/>
    <property type="evidence" value="ECO:0007669"/>
    <property type="project" value="UniProtKB-KW"/>
</dbReference>
<evidence type="ECO:0000256" key="3">
    <source>
        <dbReference type="ARBA" id="ARBA00023125"/>
    </source>
</evidence>
<feature type="domain" description="DNA mismatch repair proteins mutS family" evidence="5">
    <location>
        <begin position="416"/>
        <end position="588"/>
    </location>
</feature>
<dbReference type="AlphaFoldDB" id="A0A371JVV3"/>
<reference evidence="6 7" key="1">
    <citation type="submission" date="2018-08" db="EMBL/GenBank/DDBJ databases">
        <title>Muricauda nanhaiensis sp. nov., isolated from seawater of the South China Sea.</title>
        <authorList>
            <person name="Dang Y."/>
        </authorList>
    </citation>
    <scope>NUCLEOTIDE SEQUENCE [LARGE SCALE GENOMIC DNA]</scope>
    <source>
        <strain evidence="6 7">SM1704</strain>
    </source>
</reference>
<accession>A0A371JVV3</accession>
<keyword evidence="4" id="KW-0472">Membrane</keyword>
<dbReference type="Proteomes" id="UP000261828">
    <property type="component" value="Unassembled WGS sequence"/>
</dbReference>
<dbReference type="InterPro" id="IPR000432">
    <property type="entry name" value="DNA_mismatch_repair_MutS_C"/>
</dbReference>
<protein>
    <submittedName>
        <fullName evidence="6">DNA mismatch repair protein MutS</fullName>
    </submittedName>
</protein>
<dbReference type="GO" id="GO:0006298">
    <property type="term" value="P:mismatch repair"/>
    <property type="evidence" value="ECO:0007669"/>
    <property type="project" value="InterPro"/>
</dbReference>
<dbReference type="GO" id="GO:0005829">
    <property type="term" value="C:cytosol"/>
    <property type="evidence" value="ECO:0007669"/>
    <property type="project" value="TreeGrafter"/>
</dbReference>
<evidence type="ECO:0000313" key="7">
    <source>
        <dbReference type="Proteomes" id="UP000261828"/>
    </source>
</evidence>
<keyword evidence="1" id="KW-0547">Nucleotide-binding</keyword>
<gene>
    <name evidence="6" type="ORF">DX873_07315</name>
</gene>
<feature type="transmembrane region" description="Helical" evidence="4">
    <location>
        <begin position="54"/>
        <end position="73"/>
    </location>
</feature>
<evidence type="ECO:0000256" key="1">
    <source>
        <dbReference type="ARBA" id="ARBA00022741"/>
    </source>
</evidence>
<evidence type="ECO:0000259" key="5">
    <source>
        <dbReference type="SMART" id="SM00534"/>
    </source>
</evidence>
<dbReference type="GO" id="GO:0030983">
    <property type="term" value="F:mismatched DNA binding"/>
    <property type="evidence" value="ECO:0007669"/>
    <property type="project" value="InterPro"/>
</dbReference>
<evidence type="ECO:0000256" key="4">
    <source>
        <dbReference type="SAM" id="Phobius"/>
    </source>
</evidence>
<keyword evidence="2" id="KW-0067">ATP-binding</keyword>
<evidence type="ECO:0000313" key="6">
    <source>
        <dbReference type="EMBL" id="RDY61944.1"/>
    </source>
</evidence>
<feature type="transmembrane region" description="Helical" evidence="4">
    <location>
        <begin position="28"/>
        <end position="48"/>
    </location>
</feature>
<dbReference type="Pfam" id="PF00488">
    <property type="entry name" value="MutS_V"/>
    <property type="match status" value="1"/>
</dbReference>
<dbReference type="InterPro" id="IPR027417">
    <property type="entry name" value="P-loop_NTPase"/>
</dbReference>
<dbReference type="OrthoDB" id="9802448at2"/>
<keyword evidence="3" id="KW-0238">DNA-binding</keyword>
<feature type="transmembrane region" description="Helical" evidence="4">
    <location>
        <begin position="206"/>
        <end position="230"/>
    </location>
</feature>
<dbReference type="Gene3D" id="3.40.50.300">
    <property type="entry name" value="P-loop containing nucleotide triphosphate hydrolases"/>
    <property type="match status" value="1"/>
</dbReference>
<keyword evidence="4" id="KW-1133">Transmembrane helix</keyword>
<sequence length="590" mass="67274">MHDPVLVYQKRLKEFNELIQKGNRTLKLIGSLRLLVFLLTVVLTYLFFENTPMILVILGVGVTTFVFLVKVYLSHKSSHLLNKEIYAINEEELQILKGDYLDRPEGLEYEEANHFYSSDIDLFGRGSFFQYANRTGLKEGRKYLADLLSSNNIQDIPKRQEAIRELAGKTAWRQNFTALARMVKSETPTKSIVAWLKGFKPFMASYFKWIVPLFGLVSILLLAAAILSFISSQLPFYWFLTGLAITATHLKKVNNLSAKTNRIKKDMQQYVLLLAAIENETVHAELLKKEKEGIIAEQTKASEKFKKFSRALDALDNRNNLLVAVIGNGFFLWDLYCTLRIEQWILEHGKEVEQWFDTLAFFDAFNSLGTFAFNHPKNTYPEIVGNTSKQIEAKSLGHPLIFGEKRICSDVLLEKEDFFIITGANMAGKSTFLRTVSLFMVMANSGLPVCAVQSKYSPIKLITSMRTIDSLTENSSYFFAELSRLQFIMDQLKEDTYLVVLDEILKGTNSVDKASGSKELIKKLSKMGVTGIIATHDLSLCELSKTQDKVKNHFFETQIVDDELHFDYLLKEGICKNMNASFLLRKMDIV</sequence>
<name>A0A371JVV3_9FLAO</name>
<dbReference type="PANTHER" id="PTHR11361">
    <property type="entry name" value="DNA MISMATCH REPAIR PROTEIN MUTS FAMILY MEMBER"/>
    <property type="match status" value="1"/>
</dbReference>
<comment type="caution">
    <text evidence="6">The sequence shown here is derived from an EMBL/GenBank/DDBJ whole genome shotgun (WGS) entry which is preliminary data.</text>
</comment>
<evidence type="ECO:0000256" key="2">
    <source>
        <dbReference type="ARBA" id="ARBA00022840"/>
    </source>
</evidence>
<keyword evidence="7" id="KW-1185">Reference proteome</keyword>
<dbReference type="SUPFAM" id="SSF52540">
    <property type="entry name" value="P-loop containing nucleoside triphosphate hydrolases"/>
    <property type="match status" value="1"/>
</dbReference>
<dbReference type="RefSeq" id="WP_116183726.1">
    <property type="nucleotide sequence ID" value="NZ_QTJX01000001.1"/>
</dbReference>
<dbReference type="EMBL" id="QTJX01000001">
    <property type="protein sequence ID" value="RDY61944.1"/>
    <property type="molecule type" value="Genomic_DNA"/>
</dbReference>
<dbReference type="SMART" id="SM00534">
    <property type="entry name" value="MUTSac"/>
    <property type="match status" value="1"/>
</dbReference>
<keyword evidence="4" id="KW-0812">Transmembrane</keyword>